<dbReference type="EMBL" id="CAKXZT010000057">
    <property type="protein sequence ID" value="CAH2396850.1"/>
    <property type="molecule type" value="Genomic_DNA"/>
</dbReference>
<accession>A0ABN8JH69</accession>
<reference evidence="6 7" key="1">
    <citation type="submission" date="2022-03" db="EMBL/GenBank/DDBJ databases">
        <authorList>
            <person name="Brunel B."/>
        </authorList>
    </citation>
    <scope>NUCLEOTIDE SEQUENCE [LARGE SCALE GENOMIC DNA]</scope>
    <source>
        <strain evidence="6">STM5069sample</strain>
    </source>
</reference>
<keyword evidence="7" id="KW-1185">Reference proteome</keyword>
<comment type="subcellular location">
    <subcellularLocation>
        <location evidence="5">Cell membrane</location>
        <topology evidence="5">Multi-pass membrane protein</topology>
    </subcellularLocation>
    <subcellularLocation>
        <location evidence="1">Membrane</location>
        <topology evidence="1">Multi-pass membrane protein</topology>
    </subcellularLocation>
</comment>
<feature type="transmembrane region" description="Helical" evidence="5">
    <location>
        <begin position="74"/>
        <end position="95"/>
    </location>
</feature>
<name>A0ABN8JH69_9HYPH</name>
<comment type="similarity">
    <text evidence="5">Belongs to the 4-toluene sulfonate uptake permease (TSUP) (TC 2.A.102) family.</text>
</comment>
<proteinExistence type="inferred from homology"/>
<dbReference type="Pfam" id="PF01925">
    <property type="entry name" value="TauE"/>
    <property type="match status" value="1"/>
</dbReference>
<evidence type="ECO:0000313" key="7">
    <source>
        <dbReference type="Proteomes" id="UP001153050"/>
    </source>
</evidence>
<dbReference type="Proteomes" id="UP001153050">
    <property type="component" value="Unassembled WGS sequence"/>
</dbReference>
<keyword evidence="4 5" id="KW-0472">Membrane</keyword>
<evidence type="ECO:0000256" key="3">
    <source>
        <dbReference type="ARBA" id="ARBA00022989"/>
    </source>
</evidence>
<gene>
    <name evidence="6" type="ORF">MES5069_150061</name>
</gene>
<evidence type="ECO:0000256" key="5">
    <source>
        <dbReference type="RuleBase" id="RU363041"/>
    </source>
</evidence>
<organism evidence="6 7">
    <name type="scientific">Mesorhizobium escarrei</name>
    <dbReference type="NCBI Taxonomy" id="666018"/>
    <lineage>
        <taxon>Bacteria</taxon>
        <taxon>Pseudomonadati</taxon>
        <taxon>Pseudomonadota</taxon>
        <taxon>Alphaproteobacteria</taxon>
        <taxon>Hyphomicrobiales</taxon>
        <taxon>Phyllobacteriaceae</taxon>
        <taxon>Mesorhizobium</taxon>
    </lineage>
</organism>
<keyword evidence="5" id="KW-1003">Cell membrane</keyword>
<comment type="caution">
    <text evidence="6">The sequence shown here is derived from an EMBL/GenBank/DDBJ whole genome shotgun (WGS) entry which is preliminary data.</text>
</comment>
<keyword evidence="2 5" id="KW-0812">Transmembrane</keyword>
<dbReference type="InterPro" id="IPR002781">
    <property type="entry name" value="TM_pro_TauE-like"/>
</dbReference>
<protein>
    <recommendedName>
        <fullName evidence="5">Probable membrane transporter protein</fullName>
    </recommendedName>
</protein>
<evidence type="ECO:0000313" key="6">
    <source>
        <dbReference type="EMBL" id="CAH2396850.1"/>
    </source>
</evidence>
<evidence type="ECO:0000256" key="2">
    <source>
        <dbReference type="ARBA" id="ARBA00022692"/>
    </source>
</evidence>
<keyword evidence="3 5" id="KW-1133">Transmembrane helix</keyword>
<sequence>MPVLDAALLFFAGFLSGAVNAIAGGGTFITFGAMSLVGLPPIVANATSSLTQFPGYITSTLAYWSDIKHFWRTALLLGLISALGALAGALILLALEQSVVPRPGALAAAGGNRAVRRRAVAEAGTQAGP</sequence>
<evidence type="ECO:0000256" key="1">
    <source>
        <dbReference type="ARBA" id="ARBA00004141"/>
    </source>
</evidence>
<evidence type="ECO:0000256" key="4">
    <source>
        <dbReference type="ARBA" id="ARBA00023136"/>
    </source>
</evidence>